<dbReference type="EMBL" id="KZ679265">
    <property type="protein sequence ID" value="PTB38921.1"/>
    <property type="molecule type" value="Genomic_DNA"/>
</dbReference>
<name>A0A2T3Z281_TRIA4</name>
<reference evidence="1 2" key="1">
    <citation type="submission" date="2016-07" db="EMBL/GenBank/DDBJ databases">
        <title>Multiple horizontal gene transfer events from other fungi enriched the ability of initially mycotrophic Trichoderma (Ascomycota) to feed on dead plant biomass.</title>
        <authorList>
            <consortium name="DOE Joint Genome Institute"/>
            <person name="Aerts A."/>
            <person name="Atanasova L."/>
            <person name="Chenthamara K."/>
            <person name="Zhang J."/>
            <person name="Grujic M."/>
            <person name="Henrissat B."/>
            <person name="Kuo A."/>
            <person name="Salamov A."/>
            <person name="Lipzen A."/>
            <person name="Labutti K."/>
            <person name="Barry K."/>
            <person name="Miao Y."/>
            <person name="Rahimi M.J."/>
            <person name="Shen Q."/>
            <person name="Grigoriev I.V."/>
            <person name="Kubicek C.P."/>
            <person name="Druzhinina I.S."/>
        </authorList>
    </citation>
    <scope>NUCLEOTIDE SEQUENCE [LARGE SCALE GENOMIC DNA]</scope>
    <source>
        <strain evidence="1 2">CBS 433.97</strain>
    </source>
</reference>
<dbReference type="Proteomes" id="UP000240493">
    <property type="component" value="Unassembled WGS sequence"/>
</dbReference>
<proteinExistence type="predicted"/>
<evidence type="ECO:0000313" key="2">
    <source>
        <dbReference type="Proteomes" id="UP000240493"/>
    </source>
</evidence>
<evidence type="ECO:0000313" key="1">
    <source>
        <dbReference type="EMBL" id="PTB38921.1"/>
    </source>
</evidence>
<dbReference type="AlphaFoldDB" id="A0A2T3Z281"/>
<sequence>MNNSLPNDGSQTLKRHLLASVQKASPTSQLSSRHMLLLSRIRLYTHSIARSSLFPRSHLYLILHHSMIRKSRKTYYIDGANKSKKKSTPGPDPMLPFVTILRLAALHIESGVVWCRNGMSDIRKKKGNNKMEMKKMKKKKGKQVQPKNQDQYPSVVFSSISTPARLVIMDMVLQSVPRFFY</sequence>
<gene>
    <name evidence="1" type="ORF">M441DRAFT_241284</name>
</gene>
<accession>A0A2T3Z281</accession>
<keyword evidence="2" id="KW-1185">Reference proteome</keyword>
<protein>
    <submittedName>
        <fullName evidence="1">Uncharacterized protein</fullName>
    </submittedName>
</protein>
<organism evidence="1 2">
    <name type="scientific">Trichoderma asperellum (strain ATCC 204424 / CBS 433.97 / NBRC 101777)</name>
    <dbReference type="NCBI Taxonomy" id="1042311"/>
    <lineage>
        <taxon>Eukaryota</taxon>
        <taxon>Fungi</taxon>
        <taxon>Dikarya</taxon>
        <taxon>Ascomycota</taxon>
        <taxon>Pezizomycotina</taxon>
        <taxon>Sordariomycetes</taxon>
        <taxon>Hypocreomycetidae</taxon>
        <taxon>Hypocreales</taxon>
        <taxon>Hypocreaceae</taxon>
        <taxon>Trichoderma</taxon>
    </lineage>
</organism>